<dbReference type="EMBL" id="CAADFY010000107">
    <property type="protein sequence ID" value="VFK57203.1"/>
    <property type="molecule type" value="Genomic_DNA"/>
</dbReference>
<dbReference type="InterPro" id="IPR051347">
    <property type="entry name" value="Circadian_clock_KaiC-rel"/>
</dbReference>
<gene>
    <name evidence="2" type="ORF">BECKTUN1418E_GA0071001_11033</name>
    <name evidence="1" type="ORF">BECKTUN1418F_GA0071002_11074</name>
</gene>
<proteinExistence type="predicted"/>
<sequence>MELTHTGVNIHWSTALQERKVSIDIETPVDLRIKLGRIVDMLRVINMAALATEAEHGGGGERGGMSVVKLWATAYKMRKKGDLRKAEDCLPLEPQPFHEALRILVDLGYYDAYAGVAEGPIKSRRPYSLRNCDVRQAPNKRAPWHIVSRGKRAMSPSCFPVQCPNEAVMVIFKGHLSENLIDTAIREHIRATFDLAQSERVFRAFRSFAHTYNRLREERQRNIASTFVRIPVSALLAAFSSDLQKEDFIDPRRAGQLARAFIEIALCVGILWRDRTLYDHLTLVTPCDYQWLLSTLFGLRTSMGELNRIFFGGILLPGSSQIPERWEGDRRDQELVSSLAAMVQGESGSGKTTFACHLGFDVVRHGGVCLYLALEQWPNDLQRSFYGFGWLPEKGMFDYLGPSSIAPRQTAEEAGDPEEDSGSSYETRYFRAFQRQVARNHVERKGVFGLMPIRPRSWQQLRKWIDSFLEIEALQNYPISILVLDPFNAFIALADPPPEFSGKLSSENAIVSTELGHWIRAATSDIFEAAKATNVNILMVCEGGHMQDREISHITNTSDLVFSLHRANLGFQDPNVTEAGFHAWSRHLSIRKSRFQNTLPGHHRFRITENGVSIDLSPQAFVRRLEDNIPARRLDLPLSSGFPDLDYVLRGESGEGRALCRNSFTVYMGPTGCAKSELATLFLLAPAANTSVLNRTGKRKSASRRSLLVTFRDDWASVETILRGPIGRYLGIKSVKKAQETLTLLQLPVGFVSASDVLAKLQNVFDEYARLGEGFGRIVFDNLAYMELMSPLLRSEPYFIHGLMTLLRQKRVSVLFVTSSMDTVENSILQAQIRDSADNVVVFDRPKPKGEVATGTTHMAVLKSVHMEHYQGRYLLSFGERVSTKEITRFTSALSHALGEKEDWCSEMERMIVELALQPGNLLGSRSVSFQPLIRESLTEICNKGNRPEEVVLIRKITEIYRMQGLLHLEITRS</sequence>
<protein>
    <submittedName>
        <fullName evidence="1">KaiC</fullName>
    </submittedName>
</protein>
<dbReference type="EMBL" id="CAADFV010000103">
    <property type="protein sequence ID" value="VFK65198.1"/>
    <property type="molecule type" value="Genomic_DNA"/>
</dbReference>
<dbReference type="PANTHER" id="PTHR42926:SF1">
    <property type="entry name" value="CIRCADIAN CLOCK OSCILLATOR PROTEIN KAIC 1"/>
    <property type="match status" value="1"/>
</dbReference>
<accession>A0A450ZTV9</accession>
<dbReference type="SUPFAM" id="SSF52540">
    <property type="entry name" value="P-loop containing nucleoside triphosphate hydrolases"/>
    <property type="match status" value="2"/>
</dbReference>
<dbReference type="PANTHER" id="PTHR42926">
    <property type="match status" value="1"/>
</dbReference>
<dbReference type="AlphaFoldDB" id="A0A450ZTV9"/>
<dbReference type="InterPro" id="IPR027417">
    <property type="entry name" value="P-loop_NTPase"/>
</dbReference>
<dbReference type="Gene3D" id="3.40.50.300">
    <property type="entry name" value="P-loop containing nucleotide triphosphate hydrolases"/>
    <property type="match status" value="2"/>
</dbReference>
<evidence type="ECO:0000313" key="2">
    <source>
        <dbReference type="EMBL" id="VFK65198.1"/>
    </source>
</evidence>
<organism evidence="1">
    <name type="scientific">Candidatus Kentrum sp. TUN</name>
    <dbReference type="NCBI Taxonomy" id="2126343"/>
    <lineage>
        <taxon>Bacteria</taxon>
        <taxon>Pseudomonadati</taxon>
        <taxon>Pseudomonadota</taxon>
        <taxon>Gammaproteobacteria</taxon>
        <taxon>Candidatus Kentrum</taxon>
    </lineage>
</organism>
<evidence type="ECO:0000313" key="1">
    <source>
        <dbReference type="EMBL" id="VFK57203.1"/>
    </source>
</evidence>
<name>A0A450ZTV9_9GAMM</name>
<reference evidence="1" key="1">
    <citation type="submission" date="2019-02" db="EMBL/GenBank/DDBJ databases">
        <authorList>
            <person name="Gruber-Vodicka R. H."/>
            <person name="Seah K. B. B."/>
        </authorList>
    </citation>
    <scope>NUCLEOTIDE SEQUENCE</scope>
    <source>
        <strain evidence="2">BECK_BY2</strain>
        <strain evidence="1">BECK_BY3</strain>
    </source>
</reference>